<dbReference type="SMART" id="SM00306">
    <property type="entry name" value="HintN"/>
    <property type="match status" value="1"/>
</dbReference>
<sequence length="1478" mass="156083">MAGRTTRPGRGVGLRVTDANGHVSTAVYDPLGRLVEGWAAGRTPGSGAVPDVRVSYTIDANDDDGEREPPYITTRHRGHDGTVHTAVTIYDGLGRERQSQEPAVGGGRLITDTIYNGSGEVRESRNAYFAEGTPSGKLFTPDAPVPNATRYTYDGLGRVLRETPVFSGQEDPARAVSYSYAADHATVINPEGGVSYRAYSDALGRTTRIDTFTDRARTKFITTDFAYDRTGALVRGRDTERNTWTREYDRRGRLVSATDPDTGTATTTYDHLDRPLTSTDSRGVTVRTEYDELSRPVAEYLGATGGEQTAAYTYDTATGGLGLPATATRYTDGLAYTMSVGGYTNDYQPTSTTLALPKAVADTRGLQTSYTYRYTYTDTGLLKSTQLPAIGALPSEKFLIRYSADGLPLSTSGTDWYSSETVYSPYGHVLRSTLGSRPYRVWVTTDHDEATGALREHRTYREQSGDTELVSDFLASWRSYTYDPAGNVTSIRERAGRLAERQCFTHDALGRMTQAWTSANQGSCTATGKSAPAPSYGDGTLNVAAGADNSGYWHTYSYDDLGNRTGLVRHDLAGDSAKDTVVEYSYGAANGSQPHTLTRIDTTVTSPDGSVTIDLAALRTYDEAGNTTSVTEHGDTQTLSWTHDGLVERVSSPGANGAVAHIGPGGKCLDVASGVSTPGQAVQLYSCNATSAQKFGFTATSDADPDTGTIKVLERCLQPVSGAANAAVRIQKCDGSTAQLWQRTAAGQFRHVDSGLCAAASGGQTANNTPVVLTACNASSTAQQWEAQGETRYVYGPGGTRLLTIQERQATLHLDESEVTVHKGGALINTQRTYAGTGGAVLRSANGTGASSLMALTSDHQGSPYAEISMSAGMQVRVRKQDPFGAVRAQAETSARLQSHSGFLGATRDDSTGYIQLGARLYDPAVGRFMSADPILDLSDPLQSNGYAYAHNNPVTHSDPTGLSISLSRAEKTAAWAAAGLSAAQIARAEADSRRSLRDVILAASWGILSEFLGINDAIRCFGGDLWACGELILGAIPWTKVLKLGKVATAVNKAISAVRAWRRAKQAASAILSRARAAERSALASKRRAAAASKRAAQAKKAKASAKANTTSNKAVTVTKKTGNPVQKQAAARANPKSSTTSVSGGSRGGGGGGGSKPAASSKPGGSTGASSRSSGGSSGGSSGNKANETAAPSCTRNSFVPGTLVLMADGSTKPIEEVRNGDRILATDPETGETRAETVTAEITGEGEKQLVTVTVDTDGEEGSETFDIVATDRHPFWVEDLREWVDATDLRAGQWLRTSAGTYVQVTAVQRWTAGATVHNLTTTNLHTYHVLAGATPVLVHNCGGAQAAVADLRNSGQVSASRNIAEVEVMIDGQESYLLRSVSGKASRPGTVPLVGSEGNPQRFIPQATGNNNRILDTEIKLLNYVANRLGPSSGAISGRVNLYSELPMCPSCSSVVSQFRRSFPNVSVSVTTG</sequence>
<dbReference type="Pfam" id="PF07591">
    <property type="entry name" value="PT-HINT"/>
    <property type="match status" value="1"/>
</dbReference>
<feature type="domain" description="Ricin B lectin" evidence="4">
    <location>
        <begin position="656"/>
        <end position="788"/>
    </location>
</feature>
<dbReference type="PROSITE" id="PS50231">
    <property type="entry name" value="RICIN_B_LECTIN"/>
    <property type="match status" value="1"/>
</dbReference>
<evidence type="ECO:0000256" key="2">
    <source>
        <dbReference type="SAM" id="MobiDB-lite"/>
    </source>
</evidence>
<dbReference type="InterPro" id="IPR035992">
    <property type="entry name" value="Ricin_B-like_lectins"/>
</dbReference>
<dbReference type="SUPFAM" id="SSF51294">
    <property type="entry name" value="Hedgehog/intein (Hint) domain"/>
    <property type="match status" value="1"/>
</dbReference>
<keyword evidence="6" id="KW-1185">Reference proteome</keyword>
<dbReference type="PROSITE" id="PS50818">
    <property type="entry name" value="INTEIN_C_TER"/>
    <property type="match status" value="1"/>
</dbReference>
<dbReference type="Gene3D" id="2.180.10.10">
    <property type="entry name" value="RHS repeat-associated core"/>
    <property type="match status" value="2"/>
</dbReference>
<evidence type="ECO:0000256" key="1">
    <source>
        <dbReference type="ARBA" id="ARBA00022737"/>
    </source>
</evidence>
<feature type="compositionally biased region" description="Polar residues" evidence="2">
    <location>
        <begin position="1186"/>
        <end position="1199"/>
    </location>
</feature>
<dbReference type="Gene3D" id="2.80.10.50">
    <property type="match status" value="1"/>
</dbReference>
<reference evidence="6" key="1">
    <citation type="submission" date="2019-10" db="EMBL/GenBank/DDBJ databases">
        <title>Streptomyces sp. nov., a novel actinobacterium isolated from alkaline environment.</title>
        <authorList>
            <person name="Golinska P."/>
        </authorList>
    </citation>
    <scope>NUCLEOTIDE SEQUENCE [LARGE SCALE GENOMIC DNA]</scope>
    <source>
        <strain evidence="6">DSM 42108</strain>
    </source>
</reference>
<dbReference type="InterPro" id="IPR056823">
    <property type="entry name" value="TEN-like_YD-shell"/>
</dbReference>
<protein>
    <submittedName>
        <fullName evidence="5">Uncharacterized protein</fullName>
    </submittedName>
</protein>
<keyword evidence="1" id="KW-0677">Repeat</keyword>
<dbReference type="InterPro" id="IPR032721">
    <property type="entry name" value="Toxin-deaminase"/>
</dbReference>
<feature type="compositionally biased region" description="Gly residues" evidence="2">
    <location>
        <begin position="1147"/>
        <end position="1157"/>
    </location>
</feature>
<proteinExistence type="predicted"/>
<dbReference type="NCBIfam" id="TIGR03696">
    <property type="entry name" value="Rhs_assc_core"/>
    <property type="match status" value="1"/>
</dbReference>
<evidence type="ECO:0000259" key="3">
    <source>
        <dbReference type="SMART" id="SM00306"/>
    </source>
</evidence>
<feature type="domain" description="Hint" evidence="3">
    <location>
        <begin position="1198"/>
        <end position="1303"/>
    </location>
</feature>
<gene>
    <name evidence="5" type="ORF">FOE67_03650</name>
</gene>
<dbReference type="RefSeq" id="WP_182660324.1">
    <property type="nucleotide sequence ID" value="NZ_VKHS01000039.1"/>
</dbReference>
<dbReference type="Pfam" id="PF14424">
    <property type="entry name" value="Toxin-deaminase"/>
    <property type="match status" value="1"/>
</dbReference>
<feature type="compositionally biased region" description="Low complexity" evidence="2">
    <location>
        <begin position="1158"/>
        <end position="1177"/>
    </location>
</feature>
<dbReference type="NCBIfam" id="TIGR01643">
    <property type="entry name" value="YD_repeat_2x"/>
    <property type="match status" value="2"/>
</dbReference>
<evidence type="ECO:0000313" key="5">
    <source>
        <dbReference type="EMBL" id="MBB0228627.1"/>
    </source>
</evidence>
<dbReference type="PANTHER" id="PTHR32305:SF17">
    <property type="entry name" value="TRNA NUCLEASE WAPA"/>
    <property type="match status" value="1"/>
</dbReference>
<comment type="caution">
    <text evidence="5">The sequence shown here is derived from an EMBL/GenBank/DDBJ whole genome shotgun (WGS) entry which is preliminary data.</text>
</comment>
<dbReference type="SUPFAM" id="SSF50370">
    <property type="entry name" value="Ricin B-like lectins"/>
    <property type="match status" value="1"/>
</dbReference>
<dbReference type="Pfam" id="PF25023">
    <property type="entry name" value="TEN_YD-shell"/>
    <property type="match status" value="1"/>
</dbReference>
<dbReference type="InterPro" id="IPR030934">
    <property type="entry name" value="Intein_C"/>
</dbReference>
<dbReference type="InterPro" id="IPR003587">
    <property type="entry name" value="Hint_dom_N"/>
</dbReference>
<dbReference type="Gene3D" id="2.170.16.10">
    <property type="entry name" value="Hedgehog/Intein (Hint) domain"/>
    <property type="match status" value="1"/>
</dbReference>
<dbReference type="Pfam" id="PF00652">
    <property type="entry name" value="Ricin_B_lectin"/>
    <property type="match status" value="1"/>
</dbReference>
<feature type="compositionally biased region" description="Polar residues" evidence="2">
    <location>
        <begin position="1110"/>
        <end position="1128"/>
    </location>
</feature>
<dbReference type="EMBL" id="VKHS01000039">
    <property type="protein sequence ID" value="MBB0228627.1"/>
    <property type="molecule type" value="Genomic_DNA"/>
</dbReference>
<feature type="region of interest" description="Disordered" evidence="2">
    <location>
        <begin position="1090"/>
        <end position="1199"/>
    </location>
</feature>
<dbReference type="InterPro" id="IPR022385">
    <property type="entry name" value="Rhs_assc_core"/>
</dbReference>
<dbReference type="InterPro" id="IPR050708">
    <property type="entry name" value="T6SS_VgrG/RHS"/>
</dbReference>
<name>A0A7W3T0F5_9ACTN</name>
<accession>A0A7W3T0F5</accession>
<dbReference type="InterPro" id="IPR036844">
    <property type="entry name" value="Hint_dom_sf"/>
</dbReference>
<dbReference type="CDD" id="cd00081">
    <property type="entry name" value="Hint"/>
    <property type="match status" value="1"/>
</dbReference>
<dbReference type="PANTHER" id="PTHR32305">
    <property type="match status" value="1"/>
</dbReference>
<dbReference type="InterPro" id="IPR000772">
    <property type="entry name" value="Ricin_B_lectin"/>
</dbReference>
<dbReference type="Proteomes" id="UP000530234">
    <property type="component" value="Unassembled WGS sequence"/>
</dbReference>
<dbReference type="InterPro" id="IPR006530">
    <property type="entry name" value="YD"/>
</dbReference>
<dbReference type="SMART" id="SM00458">
    <property type="entry name" value="RICIN"/>
    <property type="match status" value="1"/>
</dbReference>
<organism evidence="5 6">
    <name type="scientific">Streptomyces calidiresistens</name>
    <dbReference type="NCBI Taxonomy" id="1485586"/>
    <lineage>
        <taxon>Bacteria</taxon>
        <taxon>Bacillati</taxon>
        <taxon>Actinomycetota</taxon>
        <taxon>Actinomycetes</taxon>
        <taxon>Kitasatosporales</taxon>
        <taxon>Streptomycetaceae</taxon>
        <taxon>Streptomyces</taxon>
    </lineage>
</organism>
<evidence type="ECO:0000259" key="4">
    <source>
        <dbReference type="SMART" id="SM00458"/>
    </source>
</evidence>
<evidence type="ECO:0000313" key="6">
    <source>
        <dbReference type="Proteomes" id="UP000530234"/>
    </source>
</evidence>